<keyword evidence="1" id="KW-0255">Endonuclease</keyword>
<evidence type="ECO:0000313" key="2">
    <source>
        <dbReference type="Proteomes" id="UP000826212"/>
    </source>
</evidence>
<proteinExistence type="predicted"/>
<accession>A0AC61NHU5</accession>
<keyword evidence="2" id="KW-1185">Reference proteome</keyword>
<gene>
    <name evidence="1" type="ORF">K4L44_04595</name>
</gene>
<reference evidence="1" key="1">
    <citation type="submission" date="2021-08" db="EMBL/GenBank/DDBJ databases">
        <title>Novel anaerobic bacterium isolated from sea squirt in East Sea, Republic of Korea.</title>
        <authorList>
            <person name="Nguyen T.H."/>
            <person name="Li Z."/>
            <person name="Lee Y.-J."/>
            <person name="Ko J."/>
            <person name="Kim S.-G."/>
        </authorList>
    </citation>
    <scope>NUCLEOTIDE SEQUENCE</scope>
    <source>
        <strain evidence="1">KCTC 25031</strain>
    </source>
</reference>
<sequence>MAFKTLFLVLSFLCLYVQAQPKQDKEIRIMTYNIHHGADSDGKLNLSNIGSIIQENNLDIVFLQEVDYNVSRSGNKNQSLLLGAQTQLMPLFGKAISLNRGAYGVALLSKYNVLKSEVHKLPHTSSTEQRVALESILALPCGKRIRVINAHLTHVSETLRSKQLAYIQKLVHDEIPTILSGDLNALPQEVRKNMPQWKFTNKAKDTTYPALNPQDKIDYILIDSPHNWHVISSKVVDRPEASDHLPLISVLKLN</sequence>
<dbReference type="EMBL" id="CP081303">
    <property type="protein sequence ID" value="QZE15113.1"/>
    <property type="molecule type" value="Genomic_DNA"/>
</dbReference>
<dbReference type="Proteomes" id="UP000826212">
    <property type="component" value="Chromosome"/>
</dbReference>
<name>A0AC61NHU5_9BACT</name>
<evidence type="ECO:0000313" key="1">
    <source>
        <dbReference type="EMBL" id="QZE15113.1"/>
    </source>
</evidence>
<keyword evidence="1" id="KW-0378">Hydrolase</keyword>
<keyword evidence="1" id="KW-0540">Nuclease</keyword>
<organism evidence="1 2">
    <name type="scientific">Halosquirtibacter laminarini</name>
    <dbReference type="NCBI Taxonomy" id="3374600"/>
    <lineage>
        <taxon>Bacteria</taxon>
        <taxon>Pseudomonadati</taxon>
        <taxon>Bacteroidota</taxon>
        <taxon>Bacteroidia</taxon>
        <taxon>Marinilabiliales</taxon>
        <taxon>Prolixibacteraceae</taxon>
        <taxon>Halosquirtibacter</taxon>
    </lineage>
</organism>
<protein>
    <submittedName>
        <fullName evidence="1">Endonuclease/exonuclease/phosphatase family protein</fullName>
    </submittedName>
</protein>